<evidence type="ECO:0000313" key="3">
    <source>
        <dbReference type="Proteomes" id="UP000221165"/>
    </source>
</evidence>
<proteinExistence type="predicted"/>
<protein>
    <submittedName>
        <fullName evidence="2">Uncharacterized protein</fullName>
    </submittedName>
</protein>
<gene>
    <name evidence="2" type="ORF">CSUI_007311</name>
</gene>
<evidence type="ECO:0000313" key="2">
    <source>
        <dbReference type="EMBL" id="PHJ18859.1"/>
    </source>
</evidence>
<dbReference type="GeneID" id="94430669"/>
<reference evidence="2 3" key="1">
    <citation type="journal article" date="2017" name="Int. J. Parasitol.">
        <title>The genome of the protozoan parasite Cystoisospora suis and a reverse vaccinology approach to identify vaccine candidates.</title>
        <authorList>
            <person name="Palmieri N."/>
            <person name="Shrestha A."/>
            <person name="Ruttkowski B."/>
            <person name="Beck T."/>
            <person name="Vogl C."/>
            <person name="Tomley F."/>
            <person name="Blake D.P."/>
            <person name="Joachim A."/>
        </authorList>
    </citation>
    <scope>NUCLEOTIDE SEQUENCE [LARGE SCALE GENOMIC DNA]</scope>
    <source>
        <strain evidence="2 3">Wien I</strain>
    </source>
</reference>
<feature type="region of interest" description="Disordered" evidence="1">
    <location>
        <begin position="299"/>
        <end position="388"/>
    </location>
</feature>
<feature type="compositionally biased region" description="Polar residues" evidence="1">
    <location>
        <begin position="338"/>
        <end position="383"/>
    </location>
</feature>
<feature type="region of interest" description="Disordered" evidence="1">
    <location>
        <begin position="511"/>
        <end position="535"/>
    </location>
</feature>
<accession>A0A2C6KP09</accession>
<dbReference type="VEuPathDB" id="ToxoDB:CSUI_007311"/>
<feature type="region of interest" description="Disordered" evidence="1">
    <location>
        <begin position="1"/>
        <end position="41"/>
    </location>
</feature>
<sequence>MATRSESLSESQGYISYPQFSPRPPSLSPSPSLPHSSPSWLRPATAPPAGAWLFEDTGKAVLTRSRSRVFQFGCPLLSYPLAYLQCLAGEEVPSYLPLRGTASEPRRDDPCCAFCPGCGAHTPPKTTALRAGDRLVIQGPPQSGKTFLLKHLAAEALLRDRRGRILLLSYGGDCSHSSLREALRNLLEGCALQLQVARPSSPHHLKSASEYPKKKKRKKDVHLIADALKRTYLITVFTPLQLLHVVKWLPAFLSSHPSVRTVFVDGVITHWPGAGSAGYTPFVLCDDEVGTGNVVEKARGEIGAPSGGDHPEQMDGHHVAPGSLSPKETAFSVEAENSRNFESAQRQSDLLASTTSEVAAAQSSSPGALQPCRLSSPSLSTESADPCRLPLSSRVPPPPSAAQLLTAAVQELFHLHHREKFLLLYTKQFAGFSSNSTKTSGLASIELCFPICVPVSSRGTVEGDCLGDHRVLPSVSEGGCSRCLLKKRKRENSVPRLQERLRCYVRGAREEGGATSDGKSNSKQGARSPEENLSWRRGPLMVAGDAWGSTSNRHSFGKVNDSRFRMIARFEGLPHAAAAALRLACNKRGLGVAGGPRGKGEELPDDRVSPGLLHSSSEASRGNIAFRESSPYSYSHLDHKPSPSRQFFDEAPGRLSTQVRRFSESRVFRLQLIPAIEAFTMEGYMGETESGSQAASGENALLAWSSRPDGELRGGRRSEIGSNGSRIIPFSGSVIACICTYASREEIGRSNAVAGAAVWKGEKEGDGGNTNHLISGAVGGCHVVLCSGEGPISTADQRACARSGHGETQEPALRSKSGIFCCSRTESLKRSGSGEGREEGVMDDREECGPGDGGGGHPKTLRHYVANKCTLGVKSDLMCCGCCMLFKRGGTDAVLPL</sequence>
<feature type="region of interest" description="Disordered" evidence="1">
    <location>
        <begin position="592"/>
        <end position="620"/>
    </location>
</feature>
<dbReference type="SUPFAM" id="SSF52540">
    <property type="entry name" value="P-loop containing nucleoside triphosphate hydrolases"/>
    <property type="match status" value="1"/>
</dbReference>
<dbReference type="OrthoDB" id="330359at2759"/>
<keyword evidence="3" id="KW-1185">Reference proteome</keyword>
<dbReference type="InterPro" id="IPR027417">
    <property type="entry name" value="P-loop_NTPase"/>
</dbReference>
<evidence type="ECO:0000256" key="1">
    <source>
        <dbReference type="SAM" id="MobiDB-lite"/>
    </source>
</evidence>
<feature type="compositionally biased region" description="Pro residues" evidence="1">
    <location>
        <begin position="21"/>
        <end position="32"/>
    </location>
</feature>
<dbReference type="Proteomes" id="UP000221165">
    <property type="component" value="Unassembled WGS sequence"/>
</dbReference>
<dbReference type="EMBL" id="MIGC01003833">
    <property type="protein sequence ID" value="PHJ18859.1"/>
    <property type="molecule type" value="Genomic_DNA"/>
</dbReference>
<feature type="compositionally biased region" description="Basic and acidic residues" evidence="1">
    <location>
        <begin position="598"/>
        <end position="608"/>
    </location>
</feature>
<dbReference type="AlphaFoldDB" id="A0A2C6KP09"/>
<feature type="compositionally biased region" description="Basic and acidic residues" evidence="1">
    <location>
        <begin position="309"/>
        <end position="318"/>
    </location>
</feature>
<feature type="region of interest" description="Disordered" evidence="1">
    <location>
        <begin position="828"/>
        <end position="854"/>
    </location>
</feature>
<dbReference type="Gene3D" id="3.40.50.300">
    <property type="entry name" value="P-loop containing nucleotide triphosphate hydrolases"/>
    <property type="match status" value="1"/>
</dbReference>
<dbReference type="RefSeq" id="XP_067920564.1">
    <property type="nucleotide sequence ID" value="XM_068067458.1"/>
</dbReference>
<comment type="caution">
    <text evidence="2">The sequence shown here is derived from an EMBL/GenBank/DDBJ whole genome shotgun (WGS) entry which is preliminary data.</text>
</comment>
<feature type="compositionally biased region" description="Polar residues" evidence="1">
    <location>
        <begin position="1"/>
        <end position="14"/>
    </location>
</feature>
<organism evidence="2 3">
    <name type="scientific">Cystoisospora suis</name>
    <dbReference type="NCBI Taxonomy" id="483139"/>
    <lineage>
        <taxon>Eukaryota</taxon>
        <taxon>Sar</taxon>
        <taxon>Alveolata</taxon>
        <taxon>Apicomplexa</taxon>
        <taxon>Conoidasida</taxon>
        <taxon>Coccidia</taxon>
        <taxon>Eucoccidiorida</taxon>
        <taxon>Eimeriorina</taxon>
        <taxon>Sarcocystidae</taxon>
        <taxon>Cystoisospora</taxon>
    </lineage>
</organism>
<name>A0A2C6KP09_9APIC</name>